<dbReference type="PANTHER" id="PTHR11177:SF317">
    <property type="entry name" value="CHITINASE 12-RELATED"/>
    <property type="match status" value="1"/>
</dbReference>
<feature type="domain" description="GH18" evidence="9">
    <location>
        <begin position="35"/>
        <end position="380"/>
    </location>
</feature>
<dbReference type="Pfam" id="PF00704">
    <property type="entry name" value="Glyco_hydro_18"/>
    <property type="match status" value="1"/>
</dbReference>
<dbReference type="GO" id="GO:0008843">
    <property type="term" value="F:endochitinase activity"/>
    <property type="evidence" value="ECO:0007669"/>
    <property type="project" value="UniProtKB-EC"/>
</dbReference>
<sequence>MRSLGRRLIAGLFVCGLAAMSLVAAPTAKEATGALWISAYYPGWQQHNLPPAEIDFRAVTHLVQFSVLPRSDGSLDWTKHDLDDAHIQETVRLTHAAGRKILLCVGGADSAVAFRGAMAEKTRAAFVGALVKAVKTHGYDGLDLDMEPMEARDGAAYAVFVHELRVALNAGKSGALLTAAVGDQAELFAKLQDQFDQINVMTYDLSGAWEGWVTWHNSALWNGGVKFPGSTRELPGVDLKIREWLSAGISAERLGLGLAFYGYEWAGADGPKQSIAGVKTKQISYADIMKTQFTPSRYRWDEGAAVPYLSLAKDPAKPVEGGSFITFDDERSLRLKIEYARKMKLGGAIIWELGSGWRPELPAGKRDPLLQTVRSAASVSR</sequence>
<dbReference type="EC" id="3.2.1.14" evidence="2"/>
<evidence type="ECO:0000256" key="6">
    <source>
        <dbReference type="RuleBase" id="RU000489"/>
    </source>
</evidence>
<dbReference type="PROSITE" id="PS51910">
    <property type="entry name" value="GH18_2"/>
    <property type="match status" value="1"/>
</dbReference>
<reference evidence="10 11" key="1">
    <citation type="submission" date="2019-07" db="EMBL/GenBank/DDBJ databases">
        <title>Description of 53C-WASEF.</title>
        <authorList>
            <person name="Pitt A."/>
            <person name="Hahn M.W."/>
        </authorList>
    </citation>
    <scope>NUCLEOTIDE SEQUENCE [LARGE SCALE GENOMIC DNA]</scope>
    <source>
        <strain evidence="10 11">53C-WASEF</strain>
    </source>
</reference>
<name>A0A556QJM9_9BACT</name>
<evidence type="ECO:0000256" key="8">
    <source>
        <dbReference type="SAM" id="SignalP"/>
    </source>
</evidence>
<dbReference type="InterPro" id="IPR029070">
    <property type="entry name" value="Chitinase_insertion_sf"/>
</dbReference>
<dbReference type="AlphaFoldDB" id="A0A556QJM9"/>
<keyword evidence="11" id="KW-1185">Reference proteome</keyword>
<comment type="catalytic activity">
    <reaction evidence="1">
        <text>Random endo-hydrolysis of N-acetyl-beta-D-glucosaminide (1-&gt;4)-beta-linkages in chitin and chitodextrins.</text>
        <dbReference type="EC" id="3.2.1.14"/>
    </reaction>
</comment>
<evidence type="ECO:0000256" key="3">
    <source>
        <dbReference type="ARBA" id="ARBA00022801"/>
    </source>
</evidence>
<comment type="caution">
    <text evidence="10">The sequence shown here is derived from an EMBL/GenBank/DDBJ whole genome shotgun (WGS) entry which is preliminary data.</text>
</comment>
<dbReference type="InterPro" id="IPR001223">
    <property type="entry name" value="Glyco_hydro18_cat"/>
</dbReference>
<dbReference type="RefSeq" id="WP_144230624.1">
    <property type="nucleotide sequence ID" value="NZ_CBCRVV010000009.1"/>
</dbReference>
<accession>A0A556QJM9</accession>
<dbReference type="PROSITE" id="PS01095">
    <property type="entry name" value="GH18_1"/>
    <property type="match status" value="1"/>
</dbReference>
<dbReference type="InterPro" id="IPR017853">
    <property type="entry name" value="GH"/>
</dbReference>
<dbReference type="GO" id="GO:0006032">
    <property type="term" value="P:chitin catabolic process"/>
    <property type="evidence" value="ECO:0007669"/>
    <property type="project" value="UniProtKB-KW"/>
</dbReference>
<dbReference type="Gene3D" id="3.20.20.80">
    <property type="entry name" value="Glycosidases"/>
    <property type="match status" value="1"/>
</dbReference>
<keyword evidence="4" id="KW-0624">Polysaccharide degradation</keyword>
<keyword evidence="5 6" id="KW-0326">Glycosidase</keyword>
<proteinExistence type="inferred from homology"/>
<dbReference type="InterPro" id="IPR001579">
    <property type="entry name" value="Glyco_hydro_18_chit_AS"/>
</dbReference>
<dbReference type="Gene3D" id="3.10.50.10">
    <property type="match status" value="1"/>
</dbReference>
<evidence type="ECO:0000313" key="10">
    <source>
        <dbReference type="EMBL" id="TSJ76822.1"/>
    </source>
</evidence>
<keyword evidence="8" id="KW-0732">Signal</keyword>
<dbReference type="GO" id="GO:0008061">
    <property type="term" value="F:chitin binding"/>
    <property type="evidence" value="ECO:0007669"/>
    <property type="project" value="InterPro"/>
</dbReference>
<dbReference type="PANTHER" id="PTHR11177">
    <property type="entry name" value="CHITINASE"/>
    <property type="match status" value="1"/>
</dbReference>
<dbReference type="EMBL" id="VMBG01000002">
    <property type="protein sequence ID" value="TSJ76822.1"/>
    <property type="molecule type" value="Genomic_DNA"/>
</dbReference>
<dbReference type="InterPro" id="IPR011583">
    <property type="entry name" value="Chitinase_II/V-like_cat"/>
</dbReference>
<evidence type="ECO:0000256" key="7">
    <source>
        <dbReference type="RuleBase" id="RU004453"/>
    </source>
</evidence>
<organism evidence="10 11">
    <name type="scientific">Rariglobus hedericola</name>
    <dbReference type="NCBI Taxonomy" id="2597822"/>
    <lineage>
        <taxon>Bacteria</taxon>
        <taxon>Pseudomonadati</taxon>
        <taxon>Verrucomicrobiota</taxon>
        <taxon>Opitutia</taxon>
        <taxon>Opitutales</taxon>
        <taxon>Opitutaceae</taxon>
        <taxon>Rariglobus</taxon>
    </lineage>
</organism>
<evidence type="ECO:0000259" key="9">
    <source>
        <dbReference type="PROSITE" id="PS51910"/>
    </source>
</evidence>
<dbReference type="SUPFAM" id="SSF51445">
    <property type="entry name" value="(Trans)glycosidases"/>
    <property type="match status" value="1"/>
</dbReference>
<gene>
    <name evidence="10" type="ORF">FPL22_11925</name>
</gene>
<evidence type="ECO:0000256" key="5">
    <source>
        <dbReference type="ARBA" id="ARBA00023295"/>
    </source>
</evidence>
<evidence type="ECO:0000256" key="1">
    <source>
        <dbReference type="ARBA" id="ARBA00000822"/>
    </source>
</evidence>
<keyword evidence="4" id="KW-0119">Carbohydrate metabolism</keyword>
<evidence type="ECO:0000256" key="2">
    <source>
        <dbReference type="ARBA" id="ARBA00012729"/>
    </source>
</evidence>
<keyword evidence="4" id="KW-0146">Chitin degradation</keyword>
<dbReference type="SMART" id="SM00636">
    <property type="entry name" value="Glyco_18"/>
    <property type="match status" value="1"/>
</dbReference>
<comment type="similarity">
    <text evidence="7">Belongs to the glycosyl hydrolase 18 family.</text>
</comment>
<feature type="chain" id="PRO_5021916264" description="chitinase" evidence="8">
    <location>
        <begin position="25"/>
        <end position="381"/>
    </location>
</feature>
<dbReference type="OrthoDB" id="9775889at2"/>
<dbReference type="GO" id="GO:0005576">
    <property type="term" value="C:extracellular region"/>
    <property type="evidence" value="ECO:0007669"/>
    <property type="project" value="TreeGrafter"/>
</dbReference>
<evidence type="ECO:0000313" key="11">
    <source>
        <dbReference type="Proteomes" id="UP000315648"/>
    </source>
</evidence>
<protein>
    <recommendedName>
        <fullName evidence="2">chitinase</fullName>
        <ecNumber evidence="2">3.2.1.14</ecNumber>
    </recommendedName>
</protein>
<dbReference type="GO" id="GO:0005975">
    <property type="term" value="P:carbohydrate metabolic process"/>
    <property type="evidence" value="ECO:0007669"/>
    <property type="project" value="InterPro"/>
</dbReference>
<evidence type="ECO:0000256" key="4">
    <source>
        <dbReference type="ARBA" id="ARBA00023024"/>
    </source>
</evidence>
<feature type="signal peptide" evidence="8">
    <location>
        <begin position="1"/>
        <end position="24"/>
    </location>
</feature>
<dbReference type="InterPro" id="IPR050314">
    <property type="entry name" value="Glycosyl_Hydrlase_18"/>
</dbReference>
<keyword evidence="3 6" id="KW-0378">Hydrolase</keyword>
<dbReference type="Proteomes" id="UP000315648">
    <property type="component" value="Unassembled WGS sequence"/>
</dbReference>